<dbReference type="RefSeq" id="WP_164139332.1">
    <property type="nucleotide sequence ID" value="NZ_JAAGMB010000143.1"/>
</dbReference>
<feature type="compositionally biased region" description="Basic and acidic residues" evidence="1">
    <location>
        <begin position="1"/>
        <end position="37"/>
    </location>
</feature>
<accession>A0A6N9UHM4</accession>
<dbReference type="Proteomes" id="UP000469545">
    <property type="component" value="Unassembled WGS sequence"/>
</dbReference>
<evidence type="ECO:0000313" key="3">
    <source>
        <dbReference type="Proteomes" id="UP000469545"/>
    </source>
</evidence>
<comment type="caution">
    <text evidence="2">The sequence shown here is derived from an EMBL/GenBank/DDBJ whole genome shotgun (WGS) entry which is preliminary data.</text>
</comment>
<name>A0A6N9UHM4_9ACTN</name>
<reference evidence="2 3" key="1">
    <citation type="submission" date="2020-01" db="EMBL/GenBank/DDBJ databases">
        <title>Insect and environment-associated Actinomycetes.</title>
        <authorList>
            <person name="Currrie C."/>
            <person name="Chevrette M."/>
            <person name="Carlson C."/>
            <person name="Stubbendieck R."/>
            <person name="Wendt-Pienkowski E."/>
        </authorList>
    </citation>
    <scope>NUCLEOTIDE SEQUENCE [LARGE SCALE GENOMIC DNA]</scope>
    <source>
        <strain evidence="2 3">SID14172</strain>
    </source>
</reference>
<dbReference type="AlphaFoldDB" id="A0A6N9UHM4"/>
<gene>
    <name evidence="2" type="ORF">G3I46_06590</name>
</gene>
<evidence type="ECO:0000256" key="1">
    <source>
        <dbReference type="SAM" id="MobiDB-lite"/>
    </source>
</evidence>
<evidence type="ECO:0000313" key="2">
    <source>
        <dbReference type="EMBL" id="NEB16186.1"/>
    </source>
</evidence>
<feature type="region of interest" description="Disordered" evidence="1">
    <location>
        <begin position="1"/>
        <end position="83"/>
    </location>
</feature>
<sequence length="83" mass="9236">MSLRARLDRLAETVRTPAERAEEAERTRQILEERTGRDPAASDVDADAVLARRISETTSTRPNYSPFKPVTNNVNASALTVRP</sequence>
<organism evidence="2 3">
    <name type="scientific">Streptomyces coelicoflavus</name>
    <dbReference type="NCBI Taxonomy" id="285562"/>
    <lineage>
        <taxon>Bacteria</taxon>
        <taxon>Bacillati</taxon>
        <taxon>Actinomycetota</taxon>
        <taxon>Actinomycetes</taxon>
        <taxon>Kitasatosporales</taxon>
        <taxon>Streptomycetaceae</taxon>
        <taxon>Streptomyces</taxon>
    </lineage>
</organism>
<protein>
    <submittedName>
        <fullName evidence="2">Uncharacterized protein</fullName>
    </submittedName>
</protein>
<dbReference type="EMBL" id="JAAGMB010000143">
    <property type="protein sequence ID" value="NEB16186.1"/>
    <property type="molecule type" value="Genomic_DNA"/>
</dbReference>
<keyword evidence="3" id="KW-1185">Reference proteome</keyword>
<feature type="compositionally biased region" description="Low complexity" evidence="1">
    <location>
        <begin position="38"/>
        <end position="51"/>
    </location>
</feature>
<proteinExistence type="predicted"/>
<feature type="compositionally biased region" description="Polar residues" evidence="1">
    <location>
        <begin position="70"/>
        <end position="83"/>
    </location>
</feature>